<proteinExistence type="predicted"/>
<evidence type="ECO:0000313" key="1">
    <source>
        <dbReference type="EMBL" id="KAI0056674.1"/>
    </source>
</evidence>
<evidence type="ECO:0000313" key="2">
    <source>
        <dbReference type="Proteomes" id="UP000814140"/>
    </source>
</evidence>
<dbReference type="Proteomes" id="UP000814140">
    <property type="component" value="Unassembled WGS sequence"/>
</dbReference>
<dbReference type="EMBL" id="MU277260">
    <property type="protein sequence ID" value="KAI0056674.1"/>
    <property type="molecule type" value="Genomic_DNA"/>
</dbReference>
<keyword evidence="2" id="KW-1185">Reference proteome</keyword>
<reference evidence="1" key="2">
    <citation type="journal article" date="2022" name="New Phytol.">
        <title>Evolutionary transition to the ectomycorrhizal habit in the genomes of a hyperdiverse lineage of mushroom-forming fungi.</title>
        <authorList>
            <person name="Looney B."/>
            <person name="Miyauchi S."/>
            <person name="Morin E."/>
            <person name="Drula E."/>
            <person name="Courty P.E."/>
            <person name="Kohler A."/>
            <person name="Kuo A."/>
            <person name="LaButti K."/>
            <person name="Pangilinan J."/>
            <person name="Lipzen A."/>
            <person name="Riley R."/>
            <person name="Andreopoulos W."/>
            <person name="He G."/>
            <person name="Johnson J."/>
            <person name="Nolan M."/>
            <person name="Tritt A."/>
            <person name="Barry K.W."/>
            <person name="Grigoriev I.V."/>
            <person name="Nagy L.G."/>
            <person name="Hibbett D."/>
            <person name="Henrissat B."/>
            <person name="Matheny P.B."/>
            <person name="Labbe J."/>
            <person name="Martin F.M."/>
        </authorList>
    </citation>
    <scope>NUCLEOTIDE SEQUENCE</scope>
    <source>
        <strain evidence="1">HHB10654</strain>
    </source>
</reference>
<organism evidence="1 2">
    <name type="scientific">Artomyces pyxidatus</name>
    <dbReference type="NCBI Taxonomy" id="48021"/>
    <lineage>
        <taxon>Eukaryota</taxon>
        <taxon>Fungi</taxon>
        <taxon>Dikarya</taxon>
        <taxon>Basidiomycota</taxon>
        <taxon>Agaricomycotina</taxon>
        <taxon>Agaricomycetes</taxon>
        <taxon>Russulales</taxon>
        <taxon>Auriscalpiaceae</taxon>
        <taxon>Artomyces</taxon>
    </lineage>
</organism>
<comment type="caution">
    <text evidence="1">The sequence shown here is derived from an EMBL/GenBank/DDBJ whole genome shotgun (WGS) entry which is preliminary data.</text>
</comment>
<protein>
    <submittedName>
        <fullName evidence="1">Uncharacterized protein</fullName>
    </submittedName>
</protein>
<reference evidence="1" key="1">
    <citation type="submission" date="2021-03" db="EMBL/GenBank/DDBJ databases">
        <authorList>
            <consortium name="DOE Joint Genome Institute"/>
            <person name="Ahrendt S."/>
            <person name="Looney B.P."/>
            <person name="Miyauchi S."/>
            <person name="Morin E."/>
            <person name="Drula E."/>
            <person name="Courty P.E."/>
            <person name="Chicoki N."/>
            <person name="Fauchery L."/>
            <person name="Kohler A."/>
            <person name="Kuo A."/>
            <person name="Labutti K."/>
            <person name="Pangilinan J."/>
            <person name="Lipzen A."/>
            <person name="Riley R."/>
            <person name="Andreopoulos W."/>
            <person name="He G."/>
            <person name="Johnson J."/>
            <person name="Barry K.W."/>
            <person name="Grigoriev I.V."/>
            <person name="Nagy L."/>
            <person name="Hibbett D."/>
            <person name="Henrissat B."/>
            <person name="Matheny P.B."/>
            <person name="Labbe J."/>
            <person name="Martin F."/>
        </authorList>
    </citation>
    <scope>NUCLEOTIDE SEQUENCE</scope>
    <source>
        <strain evidence="1">HHB10654</strain>
    </source>
</reference>
<gene>
    <name evidence="1" type="ORF">BV25DRAFT_1552447</name>
</gene>
<sequence>MSAAIDDFLREHVFEPVDSSQLFGARQLGAWARGIPELFDLPPSYDATPPSSPDPSSVDRPPTRGRLSTIYEEGDSPVPWASSPVDVEKDRSRSKHPAYRCYLITSKHRSRAFQPRRPAPTQTSANYAPRRAAPLASPQNTAPNPHGEQVVLDTDTVTCSNELPVPHSPTPSTSSSAEKQHELLSTFFTSLLETNHRKDPRTEPPLKRARLSPTPDVVQPAQTQTQSPVRTFMSRARQVLLRRRPPQVGCAADMPRGIAPVIESLGSDTSFEKDDPPGFDEASQPVEELFRLSGASAASSAVSITTRNSCKSKKNVYTPPPGRVFLR</sequence>
<accession>A0ACB8SJG1</accession>
<name>A0ACB8SJG1_9AGAM</name>